<dbReference type="SUPFAM" id="SSF103575">
    <property type="entry name" value="Plexin repeat"/>
    <property type="match status" value="1"/>
</dbReference>
<dbReference type="AlphaFoldDB" id="A0AAV4JHW5"/>
<dbReference type="InterPro" id="IPR036352">
    <property type="entry name" value="Semap_dom_sf"/>
</dbReference>
<keyword evidence="12" id="KW-0175">Coiled coil</keyword>
<dbReference type="SUPFAM" id="SSF101912">
    <property type="entry name" value="Sema domain"/>
    <property type="match status" value="1"/>
</dbReference>
<evidence type="ECO:0000256" key="10">
    <source>
        <dbReference type="ARBA" id="ARBA00074148"/>
    </source>
</evidence>
<dbReference type="GO" id="GO:0071526">
    <property type="term" value="P:semaphorin-plexin signaling pathway"/>
    <property type="evidence" value="ECO:0007669"/>
    <property type="project" value="TreeGrafter"/>
</dbReference>
<dbReference type="FunFam" id="2.130.10.10:FF:000369">
    <property type="entry name" value="semaphorin-2A isoform X1"/>
    <property type="match status" value="1"/>
</dbReference>
<feature type="transmembrane region" description="Helical" evidence="14">
    <location>
        <begin position="71"/>
        <end position="89"/>
    </location>
</feature>
<evidence type="ECO:0000256" key="13">
    <source>
        <dbReference type="SAM" id="MobiDB-lite"/>
    </source>
</evidence>
<evidence type="ECO:0000256" key="3">
    <source>
        <dbReference type="ARBA" id="ARBA00022473"/>
    </source>
</evidence>
<dbReference type="PANTHER" id="PTHR11036:SF90">
    <property type="entry name" value="SEMAPHORIN 2B, ISOFORM D-RELATED"/>
    <property type="match status" value="1"/>
</dbReference>
<comment type="subcellular location">
    <subcellularLocation>
        <location evidence="1">Secreted</location>
    </subcellularLocation>
</comment>
<comment type="similarity">
    <text evidence="2">Belongs to the semaphorin family.</text>
</comment>
<keyword evidence="3" id="KW-0217">Developmental protein</keyword>
<dbReference type="InterPro" id="IPR013783">
    <property type="entry name" value="Ig-like_fold"/>
</dbReference>
<evidence type="ECO:0000256" key="12">
    <source>
        <dbReference type="SAM" id="Coils"/>
    </source>
</evidence>
<keyword evidence="14" id="KW-0472">Membrane</keyword>
<evidence type="ECO:0000259" key="15">
    <source>
        <dbReference type="PROSITE" id="PS51004"/>
    </source>
</evidence>
<feature type="coiled-coil region" evidence="12">
    <location>
        <begin position="701"/>
        <end position="728"/>
    </location>
</feature>
<protein>
    <recommendedName>
        <fullName evidence="10">Semaphorin-2A</fullName>
    </recommendedName>
</protein>
<evidence type="ECO:0000256" key="14">
    <source>
        <dbReference type="SAM" id="Phobius"/>
    </source>
</evidence>
<evidence type="ECO:0000256" key="5">
    <source>
        <dbReference type="ARBA" id="ARBA00022729"/>
    </source>
</evidence>
<evidence type="ECO:0000256" key="1">
    <source>
        <dbReference type="ARBA" id="ARBA00004613"/>
    </source>
</evidence>
<dbReference type="GO" id="GO:0030215">
    <property type="term" value="F:semaphorin receptor binding"/>
    <property type="evidence" value="ECO:0007669"/>
    <property type="project" value="InterPro"/>
</dbReference>
<dbReference type="GO" id="GO:0007411">
    <property type="term" value="P:axon guidance"/>
    <property type="evidence" value="ECO:0007669"/>
    <property type="project" value="TreeGrafter"/>
</dbReference>
<proteinExistence type="inferred from homology"/>
<dbReference type="EMBL" id="BMAT01013897">
    <property type="protein sequence ID" value="GFS22382.1"/>
    <property type="molecule type" value="Genomic_DNA"/>
</dbReference>
<evidence type="ECO:0000256" key="2">
    <source>
        <dbReference type="ARBA" id="ARBA00009492"/>
    </source>
</evidence>
<organism evidence="16 17">
    <name type="scientific">Elysia marginata</name>
    <dbReference type="NCBI Taxonomy" id="1093978"/>
    <lineage>
        <taxon>Eukaryota</taxon>
        <taxon>Metazoa</taxon>
        <taxon>Spiralia</taxon>
        <taxon>Lophotrochozoa</taxon>
        <taxon>Mollusca</taxon>
        <taxon>Gastropoda</taxon>
        <taxon>Heterobranchia</taxon>
        <taxon>Euthyneura</taxon>
        <taxon>Panpulmonata</taxon>
        <taxon>Sacoglossa</taxon>
        <taxon>Placobranchoidea</taxon>
        <taxon>Plakobranchidae</taxon>
        <taxon>Elysia</taxon>
    </lineage>
</organism>
<name>A0AAV4JHW5_9GAST</name>
<keyword evidence="6" id="KW-0221">Differentiation</keyword>
<keyword evidence="7" id="KW-0524">Neurogenesis</keyword>
<evidence type="ECO:0000256" key="4">
    <source>
        <dbReference type="ARBA" id="ARBA00022525"/>
    </source>
</evidence>
<keyword evidence="4" id="KW-0964">Secreted</keyword>
<dbReference type="InterPro" id="IPR001627">
    <property type="entry name" value="Semap_dom"/>
</dbReference>
<dbReference type="PROSITE" id="PS51004">
    <property type="entry name" value="SEMA"/>
    <property type="match status" value="1"/>
</dbReference>
<dbReference type="InterPro" id="IPR036179">
    <property type="entry name" value="Ig-like_dom_sf"/>
</dbReference>
<dbReference type="SUPFAM" id="SSF48726">
    <property type="entry name" value="Immunoglobulin"/>
    <property type="match status" value="1"/>
</dbReference>
<dbReference type="SMART" id="SM00630">
    <property type="entry name" value="Sema"/>
    <property type="match status" value="1"/>
</dbReference>
<dbReference type="PANTHER" id="PTHR11036">
    <property type="entry name" value="SEMAPHORIN"/>
    <property type="match status" value="1"/>
</dbReference>
<feature type="domain" description="Sema" evidence="15">
    <location>
        <begin position="77"/>
        <end position="545"/>
    </location>
</feature>
<gene>
    <name evidence="16" type="ORF">ElyMa_006949500</name>
</gene>
<dbReference type="Proteomes" id="UP000762676">
    <property type="component" value="Unassembled WGS sequence"/>
</dbReference>
<dbReference type="GO" id="GO:0005886">
    <property type="term" value="C:plasma membrane"/>
    <property type="evidence" value="ECO:0007669"/>
    <property type="project" value="TreeGrafter"/>
</dbReference>
<dbReference type="Gene3D" id="2.130.10.10">
    <property type="entry name" value="YVTN repeat-like/Quinoprotein amine dehydrogenase"/>
    <property type="match status" value="1"/>
</dbReference>
<keyword evidence="14" id="KW-1133">Transmembrane helix</keyword>
<dbReference type="GO" id="GO:0030335">
    <property type="term" value="P:positive regulation of cell migration"/>
    <property type="evidence" value="ECO:0007669"/>
    <property type="project" value="TreeGrafter"/>
</dbReference>
<dbReference type="InterPro" id="IPR015943">
    <property type="entry name" value="WD40/YVTN_repeat-like_dom_sf"/>
</dbReference>
<keyword evidence="8" id="KW-1015">Disulfide bond</keyword>
<evidence type="ECO:0000256" key="11">
    <source>
        <dbReference type="PROSITE-ProRule" id="PRU00352"/>
    </source>
</evidence>
<comment type="caution">
    <text evidence="11">Lacks conserved residue(s) required for the propagation of feature annotation.</text>
</comment>
<evidence type="ECO:0000256" key="8">
    <source>
        <dbReference type="ARBA" id="ARBA00023157"/>
    </source>
</evidence>
<evidence type="ECO:0000256" key="9">
    <source>
        <dbReference type="ARBA" id="ARBA00023180"/>
    </source>
</evidence>
<evidence type="ECO:0000256" key="6">
    <source>
        <dbReference type="ARBA" id="ARBA00022782"/>
    </source>
</evidence>
<keyword evidence="5" id="KW-0732">Signal</keyword>
<dbReference type="GO" id="GO:0005576">
    <property type="term" value="C:extracellular region"/>
    <property type="evidence" value="ECO:0007669"/>
    <property type="project" value="UniProtKB-SubCell"/>
</dbReference>
<keyword evidence="14" id="KW-0812">Transmembrane</keyword>
<dbReference type="Pfam" id="PF01403">
    <property type="entry name" value="Sema"/>
    <property type="match status" value="1"/>
</dbReference>
<reference evidence="16 17" key="1">
    <citation type="journal article" date="2021" name="Elife">
        <title>Chloroplast acquisition without the gene transfer in kleptoplastic sea slugs, Plakobranchus ocellatus.</title>
        <authorList>
            <person name="Maeda T."/>
            <person name="Takahashi S."/>
            <person name="Yoshida T."/>
            <person name="Shimamura S."/>
            <person name="Takaki Y."/>
            <person name="Nagai Y."/>
            <person name="Toyoda A."/>
            <person name="Suzuki Y."/>
            <person name="Arimoto A."/>
            <person name="Ishii H."/>
            <person name="Satoh N."/>
            <person name="Nishiyama T."/>
            <person name="Hasebe M."/>
            <person name="Maruyama T."/>
            <person name="Minagawa J."/>
            <person name="Obokata J."/>
            <person name="Shigenobu S."/>
        </authorList>
    </citation>
    <scope>NUCLEOTIDE SEQUENCE [LARGE SCALE GENOMIC DNA]</scope>
</reference>
<accession>A0AAV4JHW5</accession>
<comment type="caution">
    <text evidence="16">The sequence shown here is derived from an EMBL/GenBank/DDBJ whole genome shotgun (WGS) entry which is preliminary data.</text>
</comment>
<feature type="region of interest" description="Disordered" evidence="13">
    <location>
        <begin position="1"/>
        <end position="47"/>
    </location>
</feature>
<evidence type="ECO:0000256" key="7">
    <source>
        <dbReference type="ARBA" id="ARBA00022902"/>
    </source>
</evidence>
<keyword evidence="9" id="KW-0325">Glycoprotein</keyword>
<dbReference type="GO" id="GO:0045499">
    <property type="term" value="F:chemorepellent activity"/>
    <property type="evidence" value="ECO:0007669"/>
    <property type="project" value="TreeGrafter"/>
</dbReference>
<evidence type="ECO:0000313" key="16">
    <source>
        <dbReference type="EMBL" id="GFS22382.1"/>
    </source>
</evidence>
<sequence>MGATKEKEEDEEEEEEEEEEEKVGGGEEEEEEQQQQQQQQEKEEEEEEIKTSILDVFLGVSLKRQKKYPTMLPFVVFIIIASANAFQNINLKLFQDSKSYPIYYRYLTVDEESDFLFVGAMNKLFGLNLQNIENKAQRISQDFRPSNSARDHCRNNGKLENFDCQGHIRFLTRLKDRTLRDTFYMCSTGSFKPTGYKLVLKQNSFNLVQSDLNAHGICSFGPNDNTTAVLVENGTPHDTPSLFGGAVKDFLQSAPVISRHAVYSSAASYVSTMKKIDWLNEPQFVGSFDVGDYVYFFYREVAIEYTNCGKKIFSRVARVCKNDEGSSLKKNTWVSFLKARLNCSIPGEYPFYFDEIQDVFKIRDMFYALFTTNVNGLTASAICGYNITNIDNAFEGSFKQGNSTSIWLPVPNNKVPNPRPGSCSRDSTRIQQEQFVSQHSMLMDRAVPHQFREPIFYKSNTLMRKLVVIPNVAGGDGMVFFTASNAGVIYKIAAWPKINPKYDPPTTYLVSKIIPLGDNKPIWGLVNHGNSIYFSTDTAVGQIPVETCDKYTKIDLCIYDPYCGWDTNLGECRIYSNSPSILPYKSIDLMSYSLEEAITKAVGGYLVKFERISRTTGSSVMFRVAYKLHIRGNVRWSKEGTPVRGDRHILAQDNSLIITDIRSADEGHYEAKDSNGRVVADYSLIVETNKEQIEQRWMRKFDQWCEEFERYQEDIRKWEKKCEACCEEPSKAKVMTALGGR</sequence>
<dbReference type="Gene3D" id="2.60.40.10">
    <property type="entry name" value="Immunoglobulins"/>
    <property type="match status" value="1"/>
</dbReference>
<evidence type="ECO:0000313" key="17">
    <source>
        <dbReference type="Proteomes" id="UP000762676"/>
    </source>
</evidence>
<dbReference type="InterPro" id="IPR027231">
    <property type="entry name" value="Semaphorin"/>
</dbReference>
<feature type="compositionally biased region" description="Acidic residues" evidence="13">
    <location>
        <begin position="8"/>
        <end position="33"/>
    </location>
</feature>
<keyword evidence="17" id="KW-1185">Reference proteome</keyword>